<dbReference type="Proteomes" id="UP000886865">
    <property type="component" value="Unassembled WGS sequence"/>
</dbReference>
<sequence>MNALIRDLIDKKETEKIQKPNFDTRIGREFLAFYLKTKFKQIINYDKKSGNNLFLNVKPDFLEKFLDRLINQPQRKILISITGESASGKSTICNEIQRCIEKENLPISILNTDNYFNDISDLIKKHGDFDALRDAGYDVDSPHNFQLDLLRSDIEKLANGHDIFAPKYLVNGTGVSVANAIEVKSKKIIVVEGMAATYSEVHDMFDIKIYIDLDNKTRRKRFLDRAKSRNQDHQNALKHWDYVCVAGKKYVIPAKDKCDIIANGACSLEYFTKLLEYINLITNNFCEV</sequence>
<dbReference type="PANTHER" id="PTHR10285">
    <property type="entry name" value="URIDINE KINASE"/>
    <property type="match status" value="1"/>
</dbReference>
<dbReference type="InterPro" id="IPR006083">
    <property type="entry name" value="PRK/URK"/>
</dbReference>
<dbReference type="SUPFAM" id="SSF52540">
    <property type="entry name" value="P-loop containing nucleoside triphosphate hydrolases"/>
    <property type="match status" value="1"/>
</dbReference>
<evidence type="ECO:0000313" key="3">
    <source>
        <dbReference type="Proteomes" id="UP000886865"/>
    </source>
</evidence>
<comment type="caution">
    <text evidence="2">The sequence shown here is derived from an EMBL/GenBank/DDBJ whole genome shotgun (WGS) entry which is preliminary data.</text>
</comment>
<dbReference type="PRINTS" id="PR00988">
    <property type="entry name" value="URIDINKINASE"/>
</dbReference>
<organism evidence="2 3">
    <name type="scientific">Candidatus Galligastranaerophilus intestinavium</name>
    <dbReference type="NCBI Taxonomy" id="2840836"/>
    <lineage>
        <taxon>Bacteria</taxon>
        <taxon>Candidatus Galligastranaerophilus</taxon>
    </lineage>
</organism>
<dbReference type="GO" id="GO:0016301">
    <property type="term" value="F:kinase activity"/>
    <property type="evidence" value="ECO:0007669"/>
    <property type="project" value="InterPro"/>
</dbReference>
<dbReference type="AlphaFoldDB" id="A0A9D1FK12"/>
<feature type="domain" description="Phosphoribulokinase/uridine kinase" evidence="1">
    <location>
        <begin position="78"/>
        <end position="262"/>
    </location>
</feature>
<protein>
    <submittedName>
        <fullName evidence="2">AAA family ATPase</fullName>
    </submittedName>
</protein>
<dbReference type="Gene3D" id="3.40.50.300">
    <property type="entry name" value="P-loop containing nucleotide triphosphate hydrolases"/>
    <property type="match status" value="1"/>
</dbReference>
<evidence type="ECO:0000313" key="2">
    <source>
        <dbReference type="EMBL" id="HIS75148.1"/>
    </source>
</evidence>
<evidence type="ECO:0000259" key="1">
    <source>
        <dbReference type="Pfam" id="PF00485"/>
    </source>
</evidence>
<proteinExistence type="predicted"/>
<reference evidence="2" key="2">
    <citation type="journal article" date="2021" name="PeerJ">
        <title>Extensive microbial diversity within the chicken gut microbiome revealed by metagenomics and culture.</title>
        <authorList>
            <person name="Gilroy R."/>
            <person name="Ravi A."/>
            <person name="Getino M."/>
            <person name="Pursley I."/>
            <person name="Horton D.L."/>
            <person name="Alikhan N.F."/>
            <person name="Baker D."/>
            <person name="Gharbi K."/>
            <person name="Hall N."/>
            <person name="Watson M."/>
            <person name="Adriaenssens E.M."/>
            <person name="Foster-Nyarko E."/>
            <person name="Jarju S."/>
            <person name="Secka A."/>
            <person name="Antonio M."/>
            <person name="Oren A."/>
            <person name="Chaudhuri R.R."/>
            <person name="La Ragione R."/>
            <person name="Hildebrand F."/>
            <person name="Pallen M.J."/>
        </authorList>
    </citation>
    <scope>NUCLEOTIDE SEQUENCE</scope>
    <source>
        <strain evidence="2">CHK152-2871</strain>
    </source>
</reference>
<reference evidence="2" key="1">
    <citation type="submission" date="2020-10" db="EMBL/GenBank/DDBJ databases">
        <authorList>
            <person name="Gilroy R."/>
        </authorList>
    </citation>
    <scope>NUCLEOTIDE SEQUENCE</scope>
    <source>
        <strain evidence="2">CHK152-2871</strain>
    </source>
</reference>
<dbReference type="GO" id="GO:0005524">
    <property type="term" value="F:ATP binding"/>
    <property type="evidence" value="ECO:0007669"/>
    <property type="project" value="InterPro"/>
</dbReference>
<dbReference type="Pfam" id="PF00485">
    <property type="entry name" value="PRK"/>
    <property type="match status" value="1"/>
</dbReference>
<dbReference type="InterPro" id="IPR027417">
    <property type="entry name" value="P-loop_NTPase"/>
</dbReference>
<gene>
    <name evidence="2" type="ORF">IAA86_09050</name>
</gene>
<accession>A0A9D1FK12</accession>
<name>A0A9D1FK12_9BACT</name>
<dbReference type="EMBL" id="DVJQ01000076">
    <property type="protein sequence ID" value="HIS75148.1"/>
    <property type="molecule type" value="Genomic_DNA"/>
</dbReference>